<evidence type="ECO:0000313" key="3">
    <source>
        <dbReference type="EMBL" id="SDN82530.1"/>
    </source>
</evidence>
<sequence>MGKRIADARTRTGMTQAGLAAAIGIDRSALAKIENGTRRVSALELARIAEATRERIEWFVLQVPEAIVSHRNMQDPGAESPVIDRIVETFAWNTEFLLKHDDRLRLESPGPLAKPGTNDEAERTAREARKLMGLGPSEPLLNIVEAVAKIGLFTLSRDLGPDAADAASVLLARGGVAVINGHLLVGRRRLALAHELGHYLFADEYTVDWRIAEKDDDNAWESRLDRFARAVLLPADGLTEAWHTARKDGDLRTTAVKVASKFRVDMSTLSRRLVETGVLGTHDAASVRSVRTTKADIIELNLVTRDELAATSLSLEYQQAVLRLYKQEVISPARATELLYDTLNEDDLPPLPPLPESAIWDFT</sequence>
<dbReference type="Pfam" id="PF01381">
    <property type="entry name" value="HTH_3"/>
    <property type="match status" value="1"/>
</dbReference>
<dbReference type="PANTHER" id="PTHR43236:SF1">
    <property type="entry name" value="BLL7220 PROTEIN"/>
    <property type="match status" value="1"/>
</dbReference>
<evidence type="ECO:0000313" key="4">
    <source>
        <dbReference type="Proteomes" id="UP000199691"/>
    </source>
</evidence>
<dbReference type="InterPro" id="IPR010982">
    <property type="entry name" value="Lambda_DNA-bd_dom_sf"/>
</dbReference>
<dbReference type="InterPro" id="IPR052345">
    <property type="entry name" value="Rad_response_metalloprotease"/>
</dbReference>
<feature type="domain" description="HTH cro/C1-type" evidence="2">
    <location>
        <begin position="5"/>
        <end position="59"/>
    </location>
</feature>
<reference evidence="4" key="1">
    <citation type="submission" date="2016-10" db="EMBL/GenBank/DDBJ databases">
        <authorList>
            <person name="Varghese N."/>
            <person name="Submissions S."/>
        </authorList>
    </citation>
    <scope>NUCLEOTIDE SEQUENCE [LARGE SCALE GENOMIC DNA]</scope>
    <source>
        <strain evidence="4">CGMCC 4.6609</strain>
    </source>
</reference>
<dbReference type="PROSITE" id="PS50943">
    <property type="entry name" value="HTH_CROC1"/>
    <property type="match status" value="1"/>
</dbReference>
<protein>
    <submittedName>
        <fullName evidence="3">Zn-dependent peptidase ImmA, M78 family</fullName>
    </submittedName>
</protein>
<dbReference type="OrthoDB" id="9794834at2"/>
<dbReference type="GO" id="GO:0003677">
    <property type="term" value="F:DNA binding"/>
    <property type="evidence" value="ECO:0007669"/>
    <property type="project" value="InterPro"/>
</dbReference>
<accession>A0A1H0EJL9</accession>
<dbReference type="CDD" id="cd00093">
    <property type="entry name" value="HTH_XRE"/>
    <property type="match status" value="1"/>
</dbReference>
<dbReference type="SUPFAM" id="SSF47413">
    <property type="entry name" value="lambda repressor-like DNA-binding domains"/>
    <property type="match status" value="1"/>
</dbReference>
<name>A0A1H0EJL9_9PSEU</name>
<comment type="similarity">
    <text evidence="1">Belongs to the short-chain fatty acyl-CoA assimilation regulator (ScfR) family.</text>
</comment>
<dbReference type="Pfam" id="PF06114">
    <property type="entry name" value="Peptidase_M78"/>
    <property type="match status" value="1"/>
</dbReference>
<dbReference type="PANTHER" id="PTHR43236">
    <property type="entry name" value="ANTITOXIN HIGA1"/>
    <property type="match status" value="1"/>
</dbReference>
<dbReference type="EMBL" id="FNIX01000001">
    <property type="protein sequence ID" value="SDN82530.1"/>
    <property type="molecule type" value="Genomic_DNA"/>
</dbReference>
<evidence type="ECO:0000259" key="2">
    <source>
        <dbReference type="PROSITE" id="PS50943"/>
    </source>
</evidence>
<dbReference type="Gene3D" id="1.10.260.40">
    <property type="entry name" value="lambda repressor-like DNA-binding domains"/>
    <property type="match status" value="1"/>
</dbReference>
<gene>
    <name evidence="3" type="ORF">SAMN05421507_101398</name>
</gene>
<dbReference type="STRING" id="641025.SAMN05421507_101398"/>
<dbReference type="AlphaFoldDB" id="A0A1H0EJL9"/>
<dbReference type="InterPro" id="IPR001387">
    <property type="entry name" value="Cro/C1-type_HTH"/>
</dbReference>
<proteinExistence type="inferred from homology"/>
<keyword evidence="4" id="KW-1185">Reference proteome</keyword>
<organism evidence="3 4">
    <name type="scientific">Lentzea jiangxiensis</name>
    <dbReference type="NCBI Taxonomy" id="641025"/>
    <lineage>
        <taxon>Bacteria</taxon>
        <taxon>Bacillati</taxon>
        <taxon>Actinomycetota</taxon>
        <taxon>Actinomycetes</taxon>
        <taxon>Pseudonocardiales</taxon>
        <taxon>Pseudonocardiaceae</taxon>
        <taxon>Lentzea</taxon>
    </lineage>
</organism>
<dbReference type="Gene3D" id="1.10.10.2910">
    <property type="match status" value="1"/>
</dbReference>
<dbReference type="SMART" id="SM00530">
    <property type="entry name" value="HTH_XRE"/>
    <property type="match status" value="1"/>
</dbReference>
<dbReference type="InterPro" id="IPR010359">
    <property type="entry name" value="IrrE_HExxH"/>
</dbReference>
<evidence type="ECO:0000256" key="1">
    <source>
        <dbReference type="ARBA" id="ARBA00007227"/>
    </source>
</evidence>
<dbReference type="Proteomes" id="UP000199691">
    <property type="component" value="Unassembled WGS sequence"/>
</dbReference>